<dbReference type="SUPFAM" id="SSF54791">
    <property type="entry name" value="Eukaryotic type KH-domain (KH-domain type I)"/>
    <property type="match status" value="4"/>
</dbReference>
<organism evidence="5">
    <name type="scientific">Sarcoptes scabiei</name>
    <name type="common">Itch mite</name>
    <name type="synonym">Acarus scabiei</name>
    <dbReference type="NCBI Taxonomy" id="52283"/>
    <lineage>
        <taxon>Eukaryota</taxon>
        <taxon>Metazoa</taxon>
        <taxon>Ecdysozoa</taxon>
        <taxon>Arthropoda</taxon>
        <taxon>Chelicerata</taxon>
        <taxon>Arachnida</taxon>
        <taxon>Acari</taxon>
        <taxon>Acariformes</taxon>
        <taxon>Sarcoptiformes</taxon>
        <taxon>Astigmata</taxon>
        <taxon>Psoroptidia</taxon>
        <taxon>Sarcoptoidea</taxon>
        <taxon>Sarcoptidae</taxon>
        <taxon>Sarcoptinae</taxon>
        <taxon>Sarcoptes</taxon>
    </lineage>
</organism>
<evidence type="ECO:0000313" key="7">
    <source>
        <dbReference type="Proteomes" id="UP000070412"/>
    </source>
</evidence>
<feature type="compositionally biased region" description="Low complexity" evidence="3">
    <location>
        <begin position="317"/>
        <end position="335"/>
    </location>
</feature>
<protein>
    <submittedName>
        <fullName evidence="5">Insulin-like growth factor 2 mRNA-binding protein 1</fullName>
    </submittedName>
</protein>
<feature type="compositionally biased region" description="Low complexity" evidence="3">
    <location>
        <begin position="54"/>
        <end position="73"/>
    </location>
</feature>
<dbReference type="PROSITE" id="PS50084">
    <property type="entry name" value="KH_TYPE_1"/>
    <property type="match status" value="4"/>
</dbReference>
<dbReference type="CDD" id="cd22401">
    <property type="entry name" value="KH-I_IGF2BP_rpt2"/>
    <property type="match status" value="1"/>
</dbReference>
<dbReference type="PANTHER" id="PTHR10288">
    <property type="entry name" value="KH DOMAIN CONTAINING RNA BINDING PROTEIN"/>
    <property type="match status" value="1"/>
</dbReference>
<feature type="domain" description="K Homology" evidence="4">
    <location>
        <begin position="394"/>
        <end position="487"/>
    </location>
</feature>
<feature type="region of interest" description="Disordered" evidence="3">
    <location>
        <begin position="317"/>
        <end position="341"/>
    </location>
</feature>
<proteinExistence type="predicted"/>
<keyword evidence="1" id="KW-0677">Repeat</keyword>
<feature type="compositionally biased region" description="Polar residues" evidence="3">
    <location>
        <begin position="552"/>
        <end position="568"/>
    </location>
</feature>
<dbReference type="InterPro" id="IPR004087">
    <property type="entry name" value="KH_dom"/>
</dbReference>
<keyword evidence="2" id="KW-0694">RNA-binding</keyword>
<dbReference type="OrthoDB" id="752362at2759"/>
<reference evidence="7" key="1">
    <citation type="journal article" date="2020" name="PLoS Negl. Trop. Dis.">
        <title>High-quality nuclear genome for Sarcoptes scabiei-A critical resource for a neglected parasite.</title>
        <authorList>
            <person name="Korhonen P.K."/>
            <person name="Gasser R.B."/>
            <person name="Ma G."/>
            <person name="Wang T."/>
            <person name="Stroehlein A.J."/>
            <person name="Young N.D."/>
            <person name="Ang C.S."/>
            <person name="Fernando D.D."/>
            <person name="Lu H.C."/>
            <person name="Taylor S."/>
            <person name="Reynolds S.L."/>
            <person name="Mofiz E."/>
            <person name="Najaraj S.H."/>
            <person name="Gowda H."/>
            <person name="Madugundu A."/>
            <person name="Renuse S."/>
            <person name="Holt D."/>
            <person name="Pandey A."/>
            <person name="Papenfuss A.T."/>
            <person name="Fischer K."/>
        </authorList>
    </citation>
    <scope>NUCLEOTIDE SEQUENCE [LARGE SCALE GENOMIC DNA]</scope>
</reference>
<feature type="compositionally biased region" description="Basic and acidic residues" evidence="3">
    <location>
        <begin position="1"/>
        <end position="11"/>
    </location>
</feature>
<evidence type="ECO:0000313" key="6">
    <source>
        <dbReference type="EnsemblMetazoa" id="KAF7494204.1"/>
    </source>
</evidence>
<dbReference type="Proteomes" id="UP000070412">
    <property type="component" value="Unassembled WGS sequence"/>
</dbReference>
<feature type="compositionally biased region" description="Low complexity" evidence="3">
    <location>
        <begin position="440"/>
        <end position="458"/>
    </location>
</feature>
<name>A0A834VGG3_SARSC</name>
<dbReference type="EnsemblMetazoa" id="SSS_3138s_mrna">
    <property type="protein sequence ID" value="KAF7494204.1"/>
    <property type="gene ID" value="SSS_3138"/>
</dbReference>
<dbReference type="EMBL" id="WVUK01000054">
    <property type="protein sequence ID" value="KAF7494204.1"/>
    <property type="molecule type" value="Genomic_DNA"/>
</dbReference>
<feature type="compositionally biased region" description="Low complexity" evidence="3">
    <location>
        <begin position="576"/>
        <end position="589"/>
    </location>
</feature>
<feature type="region of interest" description="Disordered" evidence="3">
    <location>
        <begin position="543"/>
        <end position="620"/>
    </location>
</feature>
<feature type="region of interest" description="Disordered" evidence="3">
    <location>
        <begin position="433"/>
        <end position="465"/>
    </location>
</feature>
<reference evidence="5" key="2">
    <citation type="submission" date="2020-01" db="EMBL/GenBank/DDBJ databases">
        <authorList>
            <person name="Korhonen P.K.K."/>
            <person name="Guangxu M.G."/>
            <person name="Wang T.W."/>
            <person name="Stroehlein A.J.S."/>
            <person name="Young N.D."/>
            <person name="Ang C.-S.A."/>
            <person name="Fernando D.W.F."/>
            <person name="Lu H.L."/>
            <person name="Taylor S.T."/>
            <person name="Ehtesham M.E.M."/>
            <person name="Najaraj S.H.N."/>
            <person name="Harsha G.H.G."/>
            <person name="Madugundu A.M."/>
            <person name="Renuse S.R."/>
            <person name="Holt D.H."/>
            <person name="Pandey A.P."/>
            <person name="Papenfuss A.P."/>
            <person name="Gasser R.B.G."/>
            <person name="Fischer K.F."/>
        </authorList>
    </citation>
    <scope>NUCLEOTIDE SEQUENCE</scope>
    <source>
        <strain evidence="5">SSS_KF_BRIS2020</strain>
    </source>
</reference>
<accession>A0A834VGG3</accession>
<feature type="domain" description="K Homology" evidence="4">
    <location>
        <begin position="508"/>
        <end position="652"/>
    </location>
</feature>
<dbReference type="Gene3D" id="3.30.1370.10">
    <property type="entry name" value="K Homology domain, type 1"/>
    <property type="match status" value="4"/>
</dbReference>
<keyword evidence="7" id="KW-1185">Reference proteome</keyword>
<sequence length="771" mass="81811">MDPLGEGKIRDTSLANIGATSQSNGSAPSSSSTSSISRANQNGSKHRSNRGTDSSSSISLSSPTALSSTSASSSSLNRFRFSTTLPLRLLVLKDLVGAIIGRGGGTIRQITQETHARVDVHRKESSTANENVIMIYGYPENCSEACRRILEVMQQEAKSLNKPNEIVLKILASNSSIGRIIGKGGNTIRRIMQQTDTKITITNANLTLLERIISISGQLDNMCKAEVMISEKLRECFERDLQLQYQQSIFHRGFPSSIPPLLSPGQTESLGLTSNYMTGSLHGQQALPIPLGTSPSCAILPSSALVGRSPASVLAPSGNSVSSLSSGTGTTSHSVPPTPTQASSAALYNPYGLTFMYPPHSQGHTNISTHFGSGPSSASYMNFMNPMLSSMDNIKETVTIFIPNSVVGAIIGRGGSTIREMMSISGAVIKVAQQNEEDPGSSSATSSGDGTAQGSGSSNKSSERRVTINGNSFAQSQAQFFVFQKVFTELTNQSSMLSTNVYPYCDPSVLKIEILVPTNQVRRIIGKGGSVITDLQRTSGATIKLSKEHHQSSSTGTQPTASSSTKPQTSREDSPATTTTTATTTTLTAPNGAELTARTETKTKASGSDDQTTLPTTNLSANVSDQEMTSVFIIGDFYSSFNAQRQIRSIVYRSTASSSSSFNVVQSTPPSSSSSTTTTTMTTATVPSTTTTTIRSDSSRTSSIKSSAATAVISASKNIEIENTEKSREDDRTRTLSSLDDNLEKLTIQSDIYVGSQSTERSSEEQLRKSS</sequence>
<evidence type="ECO:0000259" key="4">
    <source>
        <dbReference type="SMART" id="SM00322"/>
    </source>
</evidence>
<dbReference type="CDD" id="cd22400">
    <property type="entry name" value="KH-I_IGF2BP_rpt1"/>
    <property type="match status" value="1"/>
</dbReference>
<feature type="compositionally biased region" description="Low complexity" evidence="3">
    <location>
        <begin position="21"/>
        <end position="37"/>
    </location>
</feature>
<feature type="region of interest" description="Disordered" evidence="3">
    <location>
        <begin position="1"/>
        <end position="73"/>
    </location>
</feature>
<reference evidence="6" key="3">
    <citation type="submission" date="2022-06" db="UniProtKB">
        <authorList>
            <consortium name="EnsemblMetazoa"/>
        </authorList>
    </citation>
    <scope>IDENTIFICATION</scope>
</reference>
<feature type="domain" description="K Homology" evidence="4">
    <location>
        <begin position="83"/>
        <end position="154"/>
    </location>
</feature>
<dbReference type="GO" id="GO:0010468">
    <property type="term" value="P:regulation of gene expression"/>
    <property type="evidence" value="ECO:0007669"/>
    <property type="project" value="UniProtKB-ARBA"/>
</dbReference>
<feature type="region of interest" description="Disordered" evidence="3">
    <location>
        <begin position="658"/>
        <end position="707"/>
    </location>
</feature>
<dbReference type="InterPro" id="IPR036612">
    <property type="entry name" value="KH_dom_type_1_sf"/>
</dbReference>
<evidence type="ECO:0000313" key="5">
    <source>
        <dbReference type="EMBL" id="KAF7494204.1"/>
    </source>
</evidence>
<gene>
    <name evidence="5" type="ORF">SSS_3138</name>
</gene>
<evidence type="ECO:0000256" key="2">
    <source>
        <dbReference type="PROSITE-ProRule" id="PRU00117"/>
    </source>
</evidence>
<evidence type="ECO:0000256" key="3">
    <source>
        <dbReference type="SAM" id="MobiDB-lite"/>
    </source>
</evidence>
<dbReference type="GO" id="GO:0003723">
    <property type="term" value="F:RNA binding"/>
    <property type="evidence" value="ECO:0007669"/>
    <property type="project" value="UniProtKB-UniRule"/>
</dbReference>
<feature type="domain" description="K Homology" evidence="4">
    <location>
        <begin position="164"/>
        <end position="234"/>
    </location>
</feature>
<dbReference type="Pfam" id="PF00013">
    <property type="entry name" value="KH_1"/>
    <property type="match status" value="4"/>
</dbReference>
<dbReference type="AlphaFoldDB" id="A0A834VGG3"/>
<dbReference type="InterPro" id="IPR004088">
    <property type="entry name" value="KH_dom_type_1"/>
</dbReference>
<feature type="compositionally biased region" description="Polar residues" evidence="3">
    <location>
        <begin position="604"/>
        <end position="620"/>
    </location>
</feature>
<evidence type="ECO:0000256" key="1">
    <source>
        <dbReference type="ARBA" id="ARBA00022737"/>
    </source>
</evidence>
<dbReference type="SMART" id="SM00322">
    <property type="entry name" value="KH"/>
    <property type="match status" value="4"/>
</dbReference>